<feature type="binding site" evidence="4">
    <location>
        <position position="73"/>
    </location>
    <ligand>
        <name>Zn(2+)</name>
        <dbReference type="ChEBI" id="CHEBI:29105"/>
    </ligand>
</feature>
<dbReference type="RefSeq" id="WP_170023017.1">
    <property type="nucleotide sequence ID" value="NZ_JABCSC020000005.1"/>
</dbReference>
<dbReference type="PANTHER" id="PTHR34535">
    <property type="entry name" value="HYDROGENASE MATURATION FACTOR HYPA"/>
    <property type="match status" value="1"/>
</dbReference>
<reference evidence="5 6" key="1">
    <citation type="submission" date="2020-06" db="EMBL/GenBank/DDBJ databases">
        <title>Draft genome of Uliginosibacterium sp. IMCC34675.</title>
        <authorList>
            <person name="Song J."/>
        </authorList>
    </citation>
    <scope>NUCLEOTIDE SEQUENCE [LARGE SCALE GENOMIC DNA]</scope>
    <source>
        <strain evidence="5 6">IMCC34675</strain>
    </source>
</reference>
<evidence type="ECO:0000313" key="5">
    <source>
        <dbReference type="EMBL" id="NSL56706.1"/>
    </source>
</evidence>
<dbReference type="InterPro" id="IPR000688">
    <property type="entry name" value="HypA/HybF"/>
</dbReference>
<evidence type="ECO:0000256" key="2">
    <source>
        <dbReference type="ARBA" id="ARBA00022723"/>
    </source>
</evidence>
<sequence>MHELALCRALITSAERELANHPGRQLRALQVSVGALSGCEPDLLTHLFPHASPDTSAAGAKLEITFQPARVRCTRCGQEAEVAPNALCCPACGSPAVQLIAGDGVLLTGLILREDAHVQ</sequence>
<feature type="binding site" evidence="4">
    <location>
        <position position="92"/>
    </location>
    <ligand>
        <name>Zn(2+)</name>
        <dbReference type="ChEBI" id="CHEBI:29105"/>
    </ligand>
</feature>
<feature type="binding site" evidence="4">
    <location>
        <position position="89"/>
    </location>
    <ligand>
        <name>Zn(2+)</name>
        <dbReference type="ChEBI" id="CHEBI:29105"/>
    </ligand>
</feature>
<accession>A0ABX2IIU5</accession>
<keyword evidence="1 4" id="KW-0533">Nickel</keyword>
<keyword evidence="6" id="KW-1185">Reference proteome</keyword>
<comment type="caution">
    <text evidence="5">The sequence shown here is derived from an EMBL/GenBank/DDBJ whole genome shotgun (WGS) entry which is preliminary data.</text>
</comment>
<evidence type="ECO:0000256" key="1">
    <source>
        <dbReference type="ARBA" id="ARBA00022596"/>
    </source>
</evidence>
<dbReference type="Gene3D" id="3.30.2320.80">
    <property type="match status" value="1"/>
</dbReference>
<comment type="similarity">
    <text evidence="4">Belongs to the HypA/HybF family.</text>
</comment>
<dbReference type="Pfam" id="PF01155">
    <property type="entry name" value="HypA"/>
    <property type="match status" value="1"/>
</dbReference>
<proteinExistence type="inferred from homology"/>
<dbReference type="Proteomes" id="UP000778523">
    <property type="component" value="Unassembled WGS sequence"/>
</dbReference>
<organism evidence="5 6">
    <name type="scientific">Uliginosibacterium aquaticum</name>
    <dbReference type="NCBI Taxonomy" id="2731212"/>
    <lineage>
        <taxon>Bacteria</taxon>
        <taxon>Pseudomonadati</taxon>
        <taxon>Pseudomonadota</taxon>
        <taxon>Betaproteobacteria</taxon>
        <taxon>Rhodocyclales</taxon>
        <taxon>Zoogloeaceae</taxon>
        <taxon>Uliginosibacterium</taxon>
    </lineage>
</organism>
<evidence type="ECO:0000256" key="3">
    <source>
        <dbReference type="ARBA" id="ARBA00022833"/>
    </source>
</evidence>
<dbReference type="HAMAP" id="MF_00213">
    <property type="entry name" value="HypA_HybF"/>
    <property type="match status" value="1"/>
</dbReference>
<feature type="binding site" evidence="4">
    <location>
        <position position="2"/>
    </location>
    <ligand>
        <name>Ni(2+)</name>
        <dbReference type="ChEBI" id="CHEBI:49786"/>
    </ligand>
</feature>
<dbReference type="PIRSF" id="PIRSF004761">
    <property type="entry name" value="Hydrgn_mat_HypA"/>
    <property type="match status" value="1"/>
</dbReference>
<dbReference type="PANTHER" id="PTHR34535:SF3">
    <property type="entry name" value="HYDROGENASE MATURATION FACTOR HYPA"/>
    <property type="match status" value="1"/>
</dbReference>
<keyword evidence="2 4" id="KW-0479">Metal-binding</keyword>
<comment type="function">
    <text evidence="4">Involved in the maturation of [NiFe] hydrogenases. Required for nickel insertion into the metal center of the hydrogenase.</text>
</comment>
<dbReference type="EMBL" id="JABCSC020000005">
    <property type="protein sequence ID" value="NSL56706.1"/>
    <property type="molecule type" value="Genomic_DNA"/>
</dbReference>
<gene>
    <name evidence="4" type="primary">hypA</name>
    <name evidence="5" type="ORF">HJ583_016860</name>
</gene>
<keyword evidence="3 4" id="KW-0862">Zinc</keyword>
<evidence type="ECO:0000313" key="6">
    <source>
        <dbReference type="Proteomes" id="UP000778523"/>
    </source>
</evidence>
<feature type="binding site" evidence="4">
    <location>
        <position position="76"/>
    </location>
    <ligand>
        <name>Zn(2+)</name>
        <dbReference type="ChEBI" id="CHEBI:29105"/>
    </ligand>
</feature>
<name>A0ABX2IIU5_9RHOO</name>
<protein>
    <recommendedName>
        <fullName evidence="4">Hydrogenase maturation factor HypA</fullName>
    </recommendedName>
</protein>
<evidence type="ECO:0000256" key="4">
    <source>
        <dbReference type="HAMAP-Rule" id="MF_00213"/>
    </source>
</evidence>